<feature type="region of interest" description="Disordered" evidence="1">
    <location>
        <begin position="49"/>
        <end position="161"/>
    </location>
</feature>
<dbReference type="EMBL" id="OBEJ01000001">
    <property type="protein sequence ID" value="SNZ04716.1"/>
    <property type="molecule type" value="Genomic_DNA"/>
</dbReference>
<feature type="compositionally biased region" description="Low complexity" evidence="1">
    <location>
        <begin position="50"/>
        <end position="62"/>
    </location>
</feature>
<keyword evidence="3" id="KW-1185">Reference proteome</keyword>
<organism evidence="2 3">
    <name type="scientific">Natronoarchaeum philippinense</name>
    <dbReference type="NCBI Taxonomy" id="558529"/>
    <lineage>
        <taxon>Archaea</taxon>
        <taxon>Methanobacteriati</taxon>
        <taxon>Methanobacteriota</taxon>
        <taxon>Stenosarchaea group</taxon>
        <taxon>Halobacteria</taxon>
        <taxon>Halobacteriales</taxon>
        <taxon>Natronoarchaeaceae</taxon>
    </lineage>
</organism>
<gene>
    <name evidence="2" type="ORF">SAMN06269185_0654</name>
</gene>
<evidence type="ECO:0000313" key="3">
    <source>
        <dbReference type="Proteomes" id="UP000219453"/>
    </source>
</evidence>
<dbReference type="AlphaFoldDB" id="A0A285N9U1"/>
<reference evidence="2 3" key="1">
    <citation type="submission" date="2017-09" db="EMBL/GenBank/DDBJ databases">
        <authorList>
            <person name="Ehlers B."/>
            <person name="Leendertz F.H."/>
        </authorList>
    </citation>
    <scope>NUCLEOTIDE SEQUENCE [LARGE SCALE GENOMIC DNA]</scope>
    <source>
        <strain evidence="2 3">DSM 27208</strain>
    </source>
</reference>
<evidence type="ECO:0000313" key="2">
    <source>
        <dbReference type="EMBL" id="SNZ04716.1"/>
    </source>
</evidence>
<feature type="compositionally biased region" description="Acidic residues" evidence="1">
    <location>
        <begin position="63"/>
        <end position="112"/>
    </location>
</feature>
<dbReference type="RefSeq" id="WP_097007657.1">
    <property type="nucleotide sequence ID" value="NZ_OBEJ01000001.1"/>
</dbReference>
<protein>
    <submittedName>
        <fullName evidence="2">Uncharacterized protein</fullName>
    </submittedName>
</protein>
<proteinExistence type="predicted"/>
<feature type="compositionally biased region" description="Basic and acidic residues" evidence="1">
    <location>
        <begin position="134"/>
        <end position="151"/>
    </location>
</feature>
<accession>A0A285N9U1</accession>
<dbReference type="Proteomes" id="UP000219453">
    <property type="component" value="Unassembled WGS sequence"/>
</dbReference>
<sequence>MPEIEITDAQREYLERLRSDLAEDVEYGHVRPRDALQFLIDAREGEDAIADATAAADSADATESGDADEEDADSEETADDDEASDADVDTEVADDEAESDDEAVTEDAEDEPKEAPAPTPGGGDRLNAMMQLLDTHDDKWREGSGDARYEVDLPDGSTETANTKDDVRALLFKNY</sequence>
<name>A0A285N9U1_NATPI</name>
<dbReference type="OrthoDB" id="205007at2157"/>
<evidence type="ECO:0000256" key="1">
    <source>
        <dbReference type="SAM" id="MobiDB-lite"/>
    </source>
</evidence>